<dbReference type="Gene3D" id="3.40.190.10">
    <property type="entry name" value="Periplasmic binding protein-like II"/>
    <property type="match status" value="2"/>
</dbReference>
<feature type="domain" description="HTH lysR-type" evidence="5">
    <location>
        <begin position="1"/>
        <end position="58"/>
    </location>
</feature>
<reference evidence="6 7" key="1">
    <citation type="submission" date="2023-07" db="EMBL/GenBank/DDBJ databases">
        <title>The novel representative of Negativicutes class, Anaeroselena agilis gen. nov. sp. nov.</title>
        <authorList>
            <person name="Prokofeva M.I."/>
            <person name="Elcheninov A.G."/>
            <person name="Klyukina A."/>
            <person name="Kublanov I.V."/>
            <person name="Frolov E.N."/>
            <person name="Podosokorskaya O.A."/>
        </authorList>
    </citation>
    <scope>NUCLEOTIDE SEQUENCE [LARGE SCALE GENOMIC DNA]</scope>
    <source>
        <strain evidence="6 7">4137-cl</strain>
    </source>
</reference>
<sequence>MQLGQFDLFCQVARVKSFSKAAKLLHISQPAISAQIHSMEEFYGIKLFERTPHGVTLTPAGTVLFDYAKQILELHEDLERKLTGMADEKNQKLVVGATPTVGGHALACGIWTFKDKYPDLQINLEIDNPQEIVTKIYDKDVDLAIVECPVRNFKGLTVKNVFTDELVAIVPNNAHWAGRTTVTLDELLKNRLILREEGSELHLLLDEALRPLNLRFADLKPSTSISSASAIKTAVENGHGVSIGLRLTVQKELRHGNILALTIENVDPRVEYNLVYRDDDLTGVAKRFIRFITSPGELEVC</sequence>
<evidence type="ECO:0000256" key="2">
    <source>
        <dbReference type="ARBA" id="ARBA00023015"/>
    </source>
</evidence>
<keyword evidence="2" id="KW-0805">Transcription regulation</keyword>
<dbReference type="PRINTS" id="PR00039">
    <property type="entry name" value="HTHLYSR"/>
</dbReference>
<dbReference type="Pfam" id="PF00126">
    <property type="entry name" value="HTH_1"/>
    <property type="match status" value="1"/>
</dbReference>
<evidence type="ECO:0000313" key="7">
    <source>
        <dbReference type="Proteomes" id="UP001254848"/>
    </source>
</evidence>
<comment type="similarity">
    <text evidence="1">Belongs to the LysR transcriptional regulatory family.</text>
</comment>
<dbReference type="Proteomes" id="UP001254848">
    <property type="component" value="Unassembled WGS sequence"/>
</dbReference>
<dbReference type="EMBL" id="JAUOZS010000001">
    <property type="protein sequence ID" value="MDT8901885.1"/>
    <property type="molecule type" value="Genomic_DNA"/>
</dbReference>
<evidence type="ECO:0000313" key="6">
    <source>
        <dbReference type="EMBL" id="MDT8901885.1"/>
    </source>
</evidence>
<dbReference type="PROSITE" id="PS50931">
    <property type="entry name" value="HTH_LYSR"/>
    <property type="match status" value="1"/>
</dbReference>
<evidence type="ECO:0000256" key="3">
    <source>
        <dbReference type="ARBA" id="ARBA00023125"/>
    </source>
</evidence>
<dbReference type="PANTHER" id="PTHR30126:SF40">
    <property type="entry name" value="HTH-TYPE TRANSCRIPTIONAL REGULATOR GLTR"/>
    <property type="match status" value="1"/>
</dbReference>
<evidence type="ECO:0000259" key="5">
    <source>
        <dbReference type="PROSITE" id="PS50931"/>
    </source>
</evidence>
<dbReference type="InterPro" id="IPR000847">
    <property type="entry name" value="LysR_HTH_N"/>
</dbReference>
<dbReference type="InterPro" id="IPR036390">
    <property type="entry name" value="WH_DNA-bd_sf"/>
</dbReference>
<dbReference type="InterPro" id="IPR005119">
    <property type="entry name" value="LysR_subst-bd"/>
</dbReference>
<protein>
    <submittedName>
        <fullName evidence="6">LysR family transcriptional regulator</fullName>
    </submittedName>
</protein>
<dbReference type="RefSeq" id="WP_413780383.1">
    <property type="nucleotide sequence ID" value="NZ_JAUOZS010000001.1"/>
</dbReference>
<keyword evidence="7" id="KW-1185">Reference proteome</keyword>
<keyword evidence="3" id="KW-0238">DNA-binding</keyword>
<keyword evidence="4" id="KW-0804">Transcription</keyword>
<accession>A0ABU3NZM7</accession>
<dbReference type="Gene3D" id="1.10.10.10">
    <property type="entry name" value="Winged helix-like DNA-binding domain superfamily/Winged helix DNA-binding domain"/>
    <property type="match status" value="1"/>
</dbReference>
<dbReference type="InterPro" id="IPR036388">
    <property type="entry name" value="WH-like_DNA-bd_sf"/>
</dbReference>
<evidence type="ECO:0000256" key="1">
    <source>
        <dbReference type="ARBA" id="ARBA00009437"/>
    </source>
</evidence>
<name>A0ABU3NZM7_9FIRM</name>
<dbReference type="SUPFAM" id="SSF46785">
    <property type="entry name" value="Winged helix' DNA-binding domain"/>
    <property type="match status" value="1"/>
</dbReference>
<gene>
    <name evidence="6" type="ORF">Q4T40_11565</name>
</gene>
<organism evidence="6 7">
    <name type="scientific">Anaeroselena agilis</name>
    <dbReference type="NCBI Taxonomy" id="3063788"/>
    <lineage>
        <taxon>Bacteria</taxon>
        <taxon>Bacillati</taxon>
        <taxon>Bacillota</taxon>
        <taxon>Negativicutes</taxon>
        <taxon>Acetonemataceae</taxon>
        <taxon>Anaeroselena</taxon>
    </lineage>
</organism>
<evidence type="ECO:0000256" key="4">
    <source>
        <dbReference type="ARBA" id="ARBA00023163"/>
    </source>
</evidence>
<dbReference type="Pfam" id="PF03466">
    <property type="entry name" value="LysR_substrate"/>
    <property type="match status" value="1"/>
</dbReference>
<dbReference type="PANTHER" id="PTHR30126">
    <property type="entry name" value="HTH-TYPE TRANSCRIPTIONAL REGULATOR"/>
    <property type="match status" value="1"/>
</dbReference>
<proteinExistence type="inferred from homology"/>
<dbReference type="SUPFAM" id="SSF53850">
    <property type="entry name" value="Periplasmic binding protein-like II"/>
    <property type="match status" value="1"/>
</dbReference>
<comment type="caution">
    <text evidence="6">The sequence shown here is derived from an EMBL/GenBank/DDBJ whole genome shotgun (WGS) entry which is preliminary data.</text>
</comment>